<protein>
    <submittedName>
        <fullName evidence="1">Uncharacterized protein</fullName>
    </submittedName>
</protein>
<dbReference type="Proteomes" id="UP000075324">
    <property type="component" value="Unassembled WGS sequence"/>
</dbReference>
<dbReference type="PATRIC" id="fig|153151.4.peg.1192"/>
<sequence>MGIVVKDVIHSGRQFFQEEAALFDSAFIRSGQQSRSR</sequence>
<evidence type="ECO:0000313" key="2">
    <source>
        <dbReference type="Proteomes" id="UP000075324"/>
    </source>
</evidence>
<dbReference type="EMBL" id="LQYW01000147">
    <property type="protein sequence ID" value="KYD24761.1"/>
    <property type="molecule type" value="Genomic_DNA"/>
</dbReference>
<comment type="caution">
    <text evidence="1">The sequence shown here is derived from an EMBL/GenBank/DDBJ whole genome shotgun (WGS) entry which is preliminary data.</text>
</comment>
<gene>
    <name evidence="1" type="ORF">B4110_1544</name>
</gene>
<proteinExistence type="predicted"/>
<organism evidence="1 2">
    <name type="scientific">Parageobacillus toebii</name>
    <dbReference type="NCBI Taxonomy" id="153151"/>
    <lineage>
        <taxon>Bacteria</taxon>
        <taxon>Bacillati</taxon>
        <taxon>Bacillota</taxon>
        <taxon>Bacilli</taxon>
        <taxon>Bacillales</taxon>
        <taxon>Anoxybacillaceae</taxon>
        <taxon>Parageobacillus</taxon>
    </lineage>
</organism>
<accession>A0A150MJU0</accession>
<evidence type="ECO:0000313" key="1">
    <source>
        <dbReference type="EMBL" id="KYD24761.1"/>
    </source>
</evidence>
<dbReference type="AlphaFoldDB" id="A0A150MJU0"/>
<name>A0A150MJU0_9BACL</name>
<reference evidence="1 2" key="1">
    <citation type="submission" date="2016-01" db="EMBL/GenBank/DDBJ databases">
        <title>Draft Genome Sequences of Seven Thermophilic Sporeformers Isolated from Foods.</title>
        <authorList>
            <person name="Berendsen E.M."/>
            <person name="Wells-Bennik M.H."/>
            <person name="Krawcyk A.O."/>
            <person name="De Jong A."/>
            <person name="Holsappel S."/>
            <person name="Eijlander R.T."/>
            <person name="Kuipers O.P."/>
        </authorList>
    </citation>
    <scope>NUCLEOTIDE SEQUENCE [LARGE SCALE GENOMIC DNA]</scope>
    <source>
        <strain evidence="1 2">B4110</strain>
    </source>
</reference>